<feature type="region of interest" description="Disordered" evidence="5">
    <location>
        <begin position="595"/>
        <end position="617"/>
    </location>
</feature>
<evidence type="ECO:0000313" key="8">
    <source>
        <dbReference type="Proteomes" id="UP000809789"/>
    </source>
</evidence>
<dbReference type="PANTHER" id="PTHR44329">
    <property type="entry name" value="SERINE/THREONINE-PROTEIN KINASE TNNI3K-RELATED"/>
    <property type="match status" value="1"/>
</dbReference>
<keyword evidence="8" id="KW-1185">Reference proteome</keyword>
<name>A0A8K0PI64_9PEZI</name>
<sequence length="833" mass="93876">MPQGLPVPTSTGVNEGTAKELDSQYDGAGHRRRSLLQNIQRFSPRKRRDEDGKFPDTHDEEITEDTQTSIGPTASVRRRSLLRRIPQKWRGKSGGSRAPGHRRLKSEERPVTPSLVPHYELELNARKRAVSETRQVVVQNSRRSSATRTNSATRRRFNGGSSRPRDPSDVQHQFSRFRLDDTAEDAEPEEEILSHPDQFDMLPINVIDGRPSSRASSTETIDKAKLSEELDSKWILNLSMQFRDDSRQEKLFITYAEKPNFWRRVTVTWDYRHLRRGSMEEDLRTLTLQRDKNMRVYESLRVSLADIKFFDTITNLKLKTENDDRLHIYVAEDVDEIIDYPLIGQAEHIRIPRFKEREVLIDAHLSGFVYKVRAGEMVCVKKEIPGPNNVDEFMYELNALNMLSEEKGVIDFEGIVTDDSGELIKGLLISFASRGSLAELIYEFNGSLRWSERKKWAGQIIEALSAVHETGFVQGDFTLSNVVIDEQQDAHIIDLNRRGCPIGWEPPELMEMILSKQKIAMMISTKTDLYQLGMVLYALAEQVDEPDRLEHEELYELNDPSIPAWYRSIVQSCLESDPRKRKSALVLSAMFKAGAASDPDDNEDDTHDGSQAVDPSHVVTHDDIAQHREMAAATEGPESDYYQTPSGQAVLRPSRRSYDRGRSSVRYPPPSSSHTSVEDDFVTPAQEGPPSVAVIQLGEPDHVSSPKTMSLPSPSVGRPPSHHPLSIPALDEDQRSASKVSDPRSAQLSQRGGYSLQHQDSGLPDMETEVGQRLWGINHQDSGFDDMGMSELDDENRFMLPERRGTGRDEVVRPSVVAARVASGSIAGASTNA</sequence>
<keyword evidence="2" id="KW-0547">Nucleotide-binding</keyword>
<proteinExistence type="predicted"/>
<dbReference type="OrthoDB" id="635774at2759"/>
<evidence type="ECO:0000256" key="1">
    <source>
        <dbReference type="ARBA" id="ARBA00022679"/>
    </source>
</evidence>
<dbReference type="GO" id="GO:0005524">
    <property type="term" value="F:ATP binding"/>
    <property type="evidence" value="ECO:0007669"/>
    <property type="project" value="UniProtKB-KW"/>
</dbReference>
<gene>
    <name evidence="7" type="ORF">KVT40_002430</name>
</gene>
<evidence type="ECO:0000256" key="5">
    <source>
        <dbReference type="SAM" id="MobiDB-lite"/>
    </source>
</evidence>
<feature type="region of interest" description="Disordered" evidence="5">
    <location>
        <begin position="1"/>
        <end position="115"/>
    </location>
</feature>
<dbReference type="PANTHER" id="PTHR44329:SF288">
    <property type="entry name" value="MITOGEN-ACTIVATED PROTEIN KINASE KINASE KINASE 20"/>
    <property type="match status" value="1"/>
</dbReference>
<dbReference type="EMBL" id="JAESVG020000002">
    <property type="protein sequence ID" value="KAG8630811.1"/>
    <property type="molecule type" value="Genomic_DNA"/>
</dbReference>
<dbReference type="PROSITE" id="PS50011">
    <property type="entry name" value="PROTEIN_KINASE_DOM"/>
    <property type="match status" value="1"/>
</dbReference>
<keyword evidence="4" id="KW-0067">ATP-binding</keyword>
<feature type="region of interest" description="Disordered" evidence="5">
    <location>
        <begin position="633"/>
        <end position="688"/>
    </location>
</feature>
<evidence type="ECO:0000313" key="7">
    <source>
        <dbReference type="EMBL" id="KAG8630811.1"/>
    </source>
</evidence>
<evidence type="ECO:0000256" key="4">
    <source>
        <dbReference type="ARBA" id="ARBA00022840"/>
    </source>
</evidence>
<comment type="caution">
    <text evidence="7">The sequence shown here is derived from an EMBL/GenBank/DDBJ whole genome shotgun (WGS) entry which is preliminary data.</text>
</comment>
<dbReference type="Proteomes" id="UP000809789">
    <property type="component" value="Unassembled WGS sequence"/>
</dbReference>
<dbReference type="GO" id="GO:0004674">
    <property type="term" value="F:protein serine/threonine kinase activity"/>
    <property type="evidence" value="ECO:0007669"/>
    <property type="project" value="TreeGrafter"/>
</dbReference>
<protein>
    <recommendedName>
        <fullName evidence="6">Protein kinase domain-containing protein</fullName>
    </recommendedName>
</protein>
<dbReference type="SUPFAM" id="SSF56112">
    <property type="entry name" value="Protein kinase-like (PK-like)"/>
    <property type="match status" value="1"/>
</dbReference>
<keyword evidence="3" id="KW-0418">Kinase</keyword>
<dbReference type="AlphaFoldDB" id="A0A8K0PI64"/>
<feature type="compositionally biased region" description="Low complexity" evidence="5">
    <location>
        <begin position="140"/>
        <end position="152"/>
    </location>
</feature>
<evidence type="ECO:0000259" key="6">
    <source>
        <dbReference type="PROSITE" id="PS50011"/>
    </source>
</evidence>
<dbReference type="InterPro" id="IPR051681">
    <property type="entry name" value="Ser/Thr_Kinases-Pseudokinases"/>
</dbReference>
<dbReference type="Gene3D" id="1.10.510.10">
    <property type="entry name" value="Transferase(Phosphotransferase) domain 1"/>
    <property type="match status" value="1"/>
</dbReference>
<feature type="domain" description="Protein kinase" evidence="6">
    <location>
        <begin position="355"/>
        <end position="591"/>
    </location>
</feature>
<evidence type="ECO:0000256" key="2">
    <source>
        <dbReference type="ARBA" id="ARBA00022741"/>
    </source>
</evidence>
<feature type="region of interest" description="Disordered" evidence="5">
    <location>
        <begin position="701"/>
        <end position="764"/>
    </location>
</feature>
<dbReference type="InterPro" id="IPR000719">
    <property type="entry name" value="Prot_kinase_dom"/>
</dbReference>
<feature type="compositionally biased region" description="Basic and acidic residues" evidence="5">
    <location>
        <begin position="47"/>
        <end position="57"/>
    </location>
</feature>
<organism evidence="7 8">
    <name type="scientific">Elsinoe batatas</name>
    <dbReference type="NCBI Taxonomy" id="2601811"/>
    <lineage>
        <taxon>Eukaryota</taxon>
        <taxon>Fungi</taxon>
        <taxon>Dikarya</taxon>
        <taxon>Ascomycota</taxon>
        <taxon>Pezizomycotina</taxon>
        <taxon>Dothideomycetes</taxon>
        <taxon>Dothideomycetidae</taxon>
        <taxon>Myriangiales</taxon>
        <taxon>Elsinoaceae</taxon>
        <taxon>Elsinoe</taxon>
    </lineage>
</organism>
<feature type="compositionally biased region" description="Basic residues" evidence="5">
    <location>
        <begin position="76"/>
        <end position="91"/>
    </location>
</feature>
<dbReference type="Pfam" id="PF00069">
    <property type="entry name" value="Pkinase"/>
    <property type="match status" value="1"/>
</dbReference>
<keyword evidence="1" id="KW-0808">Transferase</keyword>
<evidence type="ECO:0000256" key="3">
    <source>
        <dbReference type="ARBA" id="ARBA00022777"/>
    </source>
</evidence>
<feature type="compositionally biased region" description="Polar residues" evidence="5">
    <location>
        <begin position="744"/>
        <end position="760"/>
    </location>
</feature>
<reference evidence="7" key="1">
    <citation type="submission" date="2021-07" db="EMBL/GenBank/DDBJ databases">
        <title>Elsinoe batatas strain:CRI-CJ2 Genome sequencing and assembly.</title>
        <authorList>
            <person name="Huang L."/>
        </authorList>
    </citation>
    <scope>NUCLEOTIDE SEQUENCE</scope>
    <source>
        <strain evidence="7">CRI-CJ2</strain>
    </source>
</reference>
<feature type="region of interest" description="Disordered" evidence="5">
    <location>
        <begin position="131"/>
        <end position="173"/>
    </location>
</feature>
<accession>A0A8K0PI64</accession>
<dbReference type="InterPro" id="IPR011009">
    <property type="entry name" value="Kinase-like_dom_sf"/>
</dbReference>